<evidence type="ECO:0000313" key="2">
    <source>
        <dbReference type="Proteomes" id="UP000054538"/>
    </source>
</evidence>
<dbReference type="OrthoDB" id="2684934at2759"/>
<dbReference type="InParanoid" id="A0A0D0E1C3"/>
<name>A0A0D0E1C3_9AGAM</name>
<sequence>MPSRLWELADVDLTDGDDELPLFDALQDLPFDETATHYYIGGVDGSLGLHKCTGALLLALDMLENDDEPNTRGYNEVDMGPDLLITAFSDEEDSGDEIG</sequence>
<keyword evidence="2" id="KW-1185">Reference proteome</keyword>
<accession>A0A0D0E1C3</accession>
<evidence type="ECO:0000313" key="1">
    <source>
        <dbReference type="EMBL" id="KIK94039.1"/>
    </source>
</evidence>
<dbReference type="Proteomes" id="UP000054538">
    <property type="component" value="Unassembled WGS sequence"/>
</dbReference>
<gene>
    <name evidence="1" type="ORF">PAXRUDRAFT_143737</name>
</gene>
<proteinExistence type="predicted"/>
<protein>
    <submittedName>
        <fullName evidence="1">Uncharacterized protein</fullName>
    </submittedName>
</protein>
<reference evidence="2" key="2">
    <citation type="submission" date="2015-01" db="EMBL/GenBank/DDBJ databases">
        <title>Evolutionary Origins and Diversification of the Mycorrhizal Mutualists.</title>
        <authorList>
            <consortium name="DOE Joint Genome Institute"/>
            <consortium name="Mycorrhizal Genomics Consortium"/>
            <person name="Kohler A."/>
            <person name="Kuo A."/>
            <person name="Nagy L.G."/>
            <person name="Floudas D."/>
            <person name="Copeland A."/>
            <person name="Barry K.W."/>
            <person name="Cichocki N."/>
            <person name="Veneault-Fourrey C."/>
            <person name="LaButti K."/>
            <person name="Lindquist E.A."/>
            <person name="Lipzen A."/>
            <person name="Lundell T."/>
            <person name="Morin E."/>
            <person name="Murat C."/>
            <person name="Riley R."/>
            <person name="Ohm R."/>
            <person name="Sun H."/>
            <person name="Tunlid A."/>
            <person name="Henrissat B."/>
            <person name="Grigoriev I.V."/>
            <person name="Hibbett D.S."/>
            <person name="Martin F."/>
        </authorList>
    </citation>
    <scope>NUCLEOTIDE SEQUENCE [LARGE SCALE GENOMIC DNA]</scope>
    <source>
        <strain evidence="2">Ve08.2h10</strain>
    </source>
</reference>
<organism evidence="1 2">
    <name type="scientific">Paxillus rubicundulus Ve08.2h10</name>
    <dbReference type="NCBI Taxonomy" id="930991"/>
    <lineage>
        <taxon>Eukaryota</taxon>
        <taxon>Fungi</taxon>
        <taxon>Dikarya</taxon>
        <taxon>Basidiomycota</taxon>
        <taxon>Agaricomycotina</taxon>
        <taxon>Agaricomycetes</taxon>
        <taxon>Agaricomycetidae</taxon>
        <taxon>Boletales</taxon>
        <taxon>Paxilineae</taxon>
        <taxon>Paxillaceae</taxon>
        <taxon>Paxillus</taxon>
    </lineage>
</organism>
<dbReference type="HOGENOM" id="CLU_181699_0_0_1"/>
<dbReference type="AlphaFoldDB" id="A0A0D0E1C3"/>
<reference evidence="1 2" key="1">
    <citation type="submission" date="2014-04" db="EMBL/GenBank/DDBJ databases">
        <authorList>
            <consortium name="DOE Joint Genome Institute"/>
            <person name="Kuo A."/>
            <person name="Kohler A."/>
            <person name="Jargeat P."/>
            <person name="Nagy L.G."/>
            <person name="Floudas D."/>
            <person name="Copeland A."/>
            <person name="Barry K.W."/>
            <person name="Cichocki N."/>
            <person name="Veneault-Fourrey C."/>
            <person name="LaButti K."/>
            <person name="Lindquist E.A."/>
            <person name="Lipzen A."/>
            <person name="Lundell T."/>
            <person name="Morin E."/>
            <person name="Murat C."/>
            <person name="Sun H."/>
            <person name="Tunlid A."/>
            <person name="Henrissat B."/>
            <person name="Grigoriev I.V."/>
            <person name="Hibbett D.S."/>
            <person name="Martin F."/>
            <person name="Nordberg H.P."/>
            <person name="Cantor M.N."/>
            <person name="Hua S.X."/>
        </authorList>
    </citation>
    <scope>NUCLEOTIDE SEQUENCE [LARGE SCALE GENOMIC DNA]</scope>
    <source>
        <strain evidence="1 2">Ve08.2h10</strain>
    </source>
</reference>
<dbReference type="EMBL" id="KN825134">
    <property type="protein sequence ID" value="KIK94039.1"/>
    <property type="molecule type" value="Genomic_DNA"/>
</dbReference>